<sequence length="252" mass="28657">MGCQATIYLDTFKGGRPDQYGWNVARTSGVRSVFFAACMLQSQNQRCVGCNPIWKCLRSRNEQGQAGGGTGDGTGRGAASRLRNRDLGPVIVVEVLDSQMLADLHGKIERCFKNLPLVSDIHLILLISNWLTCRTGSNSHLPHIPVHILVCIPVHIPVCTPVLIPVRIPVPIPLDTPPFSRHYKYVFHKHIPIFLEYNKEDWDVFVKDIFIVSVETKGVKKNRDWDMGWDTDWDTDWARRELENKFIEILPE</sequence>
<dbReference type="GeneID" id="66072719"/>
<proteinExistence type="predicted"/>
<protein>
    <submittedName>
        <fullName evidence="1">Uncharacterized protein</fullName>
    </submittedName>
</protein>
<dbReference type="KEGG" id="more:E1B28_003643"/>
<dbReference type="Proteomes" id="UP001049176">
    <property type="component" value="Chromosome 2"/>
</dbReference>
<reference evidence="1" key="1">
    <citation type="journal article" date="2021" name="Genome Biol. Evol.">
        <title>The assembled and annotated genome of the fairy-ring fungus Marasmius oreades.</title>
        <authorList>
            <person name="Hiltunen M."/>
            <person name="Ament-Velasquez S.L."/>
            <person name="Johannesson H."/>
        </authorList>
    </citation>
    <scope>NUCLEOTIDE SEQUENCE</scope>
    <source>
        <strain evidence="1">03SP1</strain>
    </source>
</reference>
<dbReference type="EMBL" id="CM032182">
    <property type="protein sequence ID" value="KAG7096193.1"/>
    <property type="molecule type" value="Genomic_DNA"/>
</dbReference>
<organism evidence="1 2">
    <name type="scientific">Marasmius oreades</name>
    <name type="common">fairy-ring Marasmius</name>
    <dbReference type="NCBI Taxonomy" id="181124"/>
    <lineage>
        <taxon>Eukaryota</taxon>
        <taxon>Fungi</taxon>
        <taxon>Dikarya</taxon>
        <taxon>Basidiomycota</taxon>
        <taxon>Agaricomycotina</taxon>
        <taxon>Agaricomycetes</taxon>
        <taxon>Agaricomycetidae</taxon>
        <taxon>Agaricales</taxon>
        <taxon>Marasmiineae</taxon>
        <taxon>Marasmiaceae</taxon>
        <taxon>Marasmius</taxon>
    </lineage>
</organism>
<evidence type="ECO:0000313" key="2">
    <source>
        <dbReference type="Proteomes" id="UP001049176"/>
    </source>
</evidence>
<comment type="caution">
    <text evidence="1">The sequence shown here is derived from an EMBL/GenBank/DDBJ whole genome shotgun (WGS) entry which is preliminary data.</text>
</comment>
<dbReference type="RefSeq" id="XP_043012663.1">
    <property type="nucleotide sequence ID" value="XM_043148071.1"/>
</dbReference>
<dbReference type="AlphaFoldDB" id="A0A9P8ABF6"/>
<accession>A0A9P8ABF6</accession>
<name>A0A9P8ABF6_9AGAR</name>
<keyword evidence="2" id="KW-1185">Reference proteome</keyword>
<gene>
    <name evidence="1" type="ORF">E1B28_003643</name>
</gene>
<evidence type="ECO:0000313" key="1">
    <source>
        <dbReference type="EMBL" id="KAG7096193.1"/>
    </source>
</evidence>